<dbReference type="PANTHER" id="PTHR11850">
    <property type="entry name" value="HOMEOBOX PROTEIN TRANSCRIPTION FACTORS"/>
    <property type="match status" value="1"/>
</dbReference>
<keyword evidence="5" id="KW-0539">Nucleus</keyword>
<feature type="compositionally biased region" description="Low complexity" evidence="6">
    <location>
        <begin position="153"/>
        <end position="163"/>
    </location>
</feature>
<dbReference type="Gene3D" id="1.10.10.60">
    <property type="entry name" value="Homeodomain-like"/>
    <property type="match status" value="1"/>
</dbReference>
<evidence type="ECO:0000256" key="5">
    <source>
        <dbReference type="ARBA" id="ARBA00023242"/>
    </source>
</evidence>
<feature type="region of interest" description="Disordered" evidence="6">
    <location>
        <begin position="316"/>
        <end position="341"/>
    </location>
</feature>
<dbReference type="InterPro" id="IPR009057">
    <property type="entry name" value="Homeodomain-like_sf"/>
</dbReference>
<dbReference type="InterPro" id="IPR008422">
    <property type="entry name" value="KN_HD"/>
</dbReference>
<dbReference type="Pfam" id="PF05920">
    <property type="entry name" value="Homeobox_KN"/>
    <property type="match status" value="1"/>
</dbReference>
<accession>Q4T3J9</accession>
<evidence type="ECO:0000256" key="6">
    <source>
        <dbReference type="SAM" id="MobiDB-lite"/>
    </source>
</evidence>
<dbReference type="EMBL" id="CAAE01010022">
    <property type="protein sequence ID" value="CAF92533.1"/>
    <property type="molecule type" value="Genomic_DNA"/>
</dbReference>
<dbReference type="Pfam" id="PF16493">
    <property type="entry name" value="Meis_PKNOX_N"/>
    <property type="match status" value="1"/>
</dbReference>
<keyword evidence="4" id="KW-0371">Homeobox</keyword>
<sequence length="414" mass="44877">HPLFPLLTLVFEKCELATCTPRQSGTGGGAVCSSDSFSEDVAVFSKQIRPEEPAGSSHPELDELMVQAIQVLWFHLLELEKVTEAAEVHELCDDFCHRYIGCLKGKMPLDRAADGSHATRWDGEDFVSMLGSGAEQVSWSRHQAAGTPGPPSGGDNSHSGNSSELGDCPAASPSLGEDDHLEKDKLHNKKRGIFPKAATNLLRAWLFQHLPARDVGVHVSGLCYVHTPSVGSGSLTEAVPPQHPYPSEEQKKLLAQDTGLTVLQVNNWWVVAPATTPPPSQQLSRPADGTFSLLIIFLTSGSPPSLLLAPELKRRSGGGSWGRRVHQRQKADRSAHDRPIKQSRRVFLASTEPGGSVWRRRSAAGRLCGGRTDAHGNQTRYTHTHTHTAGLLMISVCLVGPMADAGVDGHWRYM</sequence>
<dbReference type="InterPro" id="IPR050224">
    <property type="entry name" value="TALE_homeobox"/>
</dbReference>
<comment type="function">
    <text evidence="1">Sequence-specific transcription factor which is part of a developmental regulatory system that provides cells with specific positional identities on the anterior-posterior axis.</text>
</comment>
<evidence type="ECO:0000256" key="1">
    <source>
        <dbReference type="ARBA" id="ARBA00003263"/>
    </source>
</evidence>
<feature type="domain" description="MEIS N-terminal" evidence="8">
    <location>
        <begin position="1"/>
        <end position="110"/>
    </location>
</feature>
<proteinExistence type="inferred from homology"/>
<dbReference type="CDD" id="cd00086">
    <property type="entry name" value="homeodomain"/>
    <property type="match status" value="1"/>
</dbReference>
<comment type="similarity">
    <text evidence="2">Belongs to the TALE/MEIS homeobox family.</text>
</comment>
<reference evidence="9" key="2">
    <citation type="submission" date="2004-02" db="EMBL/GenBank/DDBJ databases">
        <authorList>
            <consortium name="Genoscope"/>
            <consortium name="Whitehead Institute Centre for Genome Research"/>
        </authorList>
    </citation>
    <scope>NUCLEOTIDE SEQUENCE</scope>
</reference>
<feature type="compositionally biased region" description="Basic and acidic residues" evidence="6">
    <location>
        <begin position="329"/>
        <end position="340"/>
    </location>
</feature>
<dbReference type="OrthoDB" id="10056939at2759"/>
<feature type="non-terminal residue" evidence="9">
    <location>
        <position position="414"/>
    </location>
</feature>
<organism evidence="9">
    <name type="scientific">Tetraodon nigroviridis</name>
    <name type="common">Spotted green pufferfish</name>
    <name type="synonym">Chelonodon nigroviridis</name>
    <dbReference type="NCBI Taxonomy" id="99883"/>
    <lineage>
        <taxon>Eukaryota</taxon>
        <taxon>Metazoa</taxon>
        <taxon>Chordata</taxon>
        <taxon>Craniata</taxon>
        <taxon>Vertebrata</taxon>
        <taxon>Euteleostomi</taxon>
        <taxon>Actinopterygii</taxon>
        <taxon>Neopterygii</taxon>
        <taxon>Teleostei</taxon>
        <taxon>Neoteleostei</taxon>
        <taxon>Acanthomorphata</taxon>
        <taxon>Eupercaria</taxon>
        <taxon>Tetraodontiformes</taxon>
        <taxon>Tetradontoidea</taxon>
        <taxon>Tetraodontidae</taxon>
        <taxon>Tetraodon</taxon>
    </lineage>
</organism>
<dbReference type="GO" id="GO:0003677">
    <property type="term" value="F:DNA binding"/>
    <property type="evidence" value="ECO:0007669"/>
    <property type="project" value="UniProtKB-KW"/>
</dbReference>
<dbReference type="GO" id="GO:0006355">
    <property type="term" value="P:regulation of DNA-templated transcription"/>
    <property type="evidence" value="ECO:0007669"/>
    <property type="project" value="InterPro"/>
</dbReference>
<protein>
    <submittedName>
        <fullName evidence="9">(spotted green pufferfish) hypothetical protein</fullName>
    </submittedName>
</protein>
<gene>
    <name evidence="9" type="ORF">GSTENG00007814001</name>
</gene>
<dbReference type="AlphaFoldDB" id="Q4T3J9"/>
<evidence type="ECO:0000259" key="8">
    <source>
        <dbReference type="Pfam" id="PF16493"/>
    </source>
</evidence>
<evidence type="ECO:0000256" key="2">
    <source>
        <dbReference type="ARBA" id="ARBA00009661"/>
    </source>
</evidence>
<name>Q4T3J9_TETNG</name>
<evidence type="ECO:0000313" key="9">
    <source>
        <dbReference type="EMBL" id="CAF92533.1"/>
    </source>
</evidence>
<dbReference type="SUPFAM" id="SSF46689">
    <property type="entry name" value="Homeodomain-like"/>
    <property type="match status" value="1"/>
</dbReference>
<evidence type="ECO:0000256" key="4">
    <source>
        <dbReference type="ARBA" id="ARBA00023155"/>
    </source>
</evidence>
<dbReference type="InterPro" id="IPR032453">
    <property type="entry name" value="PKNOX/Meis_N"/>
</dbReference>
<dbReference type="KEGG" id="tng:GSTEN00007814G001"/>
<feature type="region of interest" description="Disordered" evidence="6">
    <location>
        <begin position="137"/>
        <end position="180"/>
    </location>
</feature>
<comment type="caution">
    <text evidence="9">The sequence shown here is derived from an EMBL/GenBank/DDBJ whole genome shotgun (WGS) entry which is preliminary data.</text>
</comment>
<reference evidence="9" key="1">
    <citation type="journal article" date="2004" name="Nature">
        <title>Genome duplication in the teleost fish Tetraodon nigroviridis reveals the early vertebrate proto-karyotype.</title>
        <authorList>
            <person name="Jaillon O."/>
            <person name="Aury J.-M."/>
            <person name="Brunet F."/>
            <person name="Petit J.-L."/>
            <person name="Stange-Thomann N."/>
            <person name="Mauceli E."/>
            <person name="Bouneau L."/>
            <person name="Fischer C."/>
            <person name="Ozouf-Costaz C."/>
            <person name="Bernot A."/>
            <person name="Nicaud S."/>
            <person name="Jaffe D."/>
            <person name="Fisher S."/>
            <person name="Lutfalla G."/>
            <person name="Dossat C."/>
            <person name="Segurens B."/>
            <person name="Dasilva C."/>
            <person name="Salanoubat M."/>
            <person name="Levy M."/>
            <person name="Boudet N."/>
            <person name="Castellano S."/>
            <person name="Anthouard V."/>
            <person name="Jubin C."/>
            <person name="Castelli V."/>
            <person name="Katinka M."/>
            <person name="Vacherie B."/>
            <person name="Biemont C."/>
            <person name="Skalli Z."/>
            <person name="Cattolico L."/>
            <person name="Poulain J."/>
            <person name="De Berardinis V."/>
            <person name="Cruaud C."/>
            <person name="Duprat S."/>
            <person name="Brottier P."/>
            <person name="Coutanceau J.-P."/>
            <person name="Gouzy J."/>
            <person name="Parra G."/>
            <person name="Lardier G."/>
            <person name="Chapple C."/>
            <person name="McKernan K.J."/>
            <person name="McEwan P."/>
            <person name="Bosak S."/>
            <person name="Kellis M."/>
            <person name="Volff J.-N."/>
            <person name="Guigo R."/>
            <person name="Zody M.C."/>
            <person name="Mesirov J."/>
            <person name="Lindblad-Toh K."/>
            <person name="Birren B."/>
            <person name="Nusbaum C."/>
            <person name="Kahn D."/>
            <person name="Robinson-Rechavi M."/>
            <person name="Laudet V."/>
            <person name="Schachter V."/>
            <person name="Quetier F."/>
            <person name="Saurin W."/>
            <person name="Scarpelli C."/>
            <person name="Wincker P."/>
            <person name="Lander E.S."/>
            <person name="Weissenbach J."/>
            <person name="Roest Crollius H."/>
        </authorList>
    </citation>
    <scope>NUCLEOTIDE SEQUENCE [LARGE SCALE GENOMIC DNA]</scope>
</reference>
<feature type="domain" description="KN homeodomain" evidence="7">
    <location>
        <begin position="242"/>
        <end position="269"/>
    </location>
</feature>
<evidence type="ECO:0000256" key="3">
    <source>
        <dbReference type="ARBA" id="ARBA00023125"/>
    </source>
</evidence>
<dbReference type="InterPro" id="IPR001356">
    <property type="entry name" value="HD"/>
</dbReference>
<evidence type="ECO:0000259" key="7">
    <source>
        <dbReference type="Pfam" id="PF05920"/>
    </source>
</evidence>
<keyword evidence="3" id="KW-0238">DNA-binding</keyword>